<evidence type="ECO:0000256" key="1">
    <source>
        <dbReference type="SAM" id="Phobius"/>
    </source>
</evidence>
<feature type="transmembrane region" description="Helical" evidence="1">
    <location>
        <begin position="80"/>
        <end position="101"/>
    </location>
</feature>
<feature type="transmembrane region" description="Helical" evidence="1">
    <location>
        <begin position="24"/>
        <end position="45"/>
    </location>
</feature>
<dbReference type="EMBL" id="JAIXMP010000011">
    <property type="protein sequence ID" value="KAI9264984.1"/>
    <property type="molecule type" value="Genomic_DNA"/>
</dbReference>
<keyword evidence="1" id="KW-1133">Transmembrane helix</keyword>
<protein>
    <submittedName>
        <fullName evidence="2">Uncharacterized protein</fullName>
    </submittedName>
</protein>
<name>A0AAD5PEJ1_9FUNG</name>
<reference evidence="2" key="2">
    <citation type="submission" date="2023-02" db="EMBL/GenBank/DDBJ databases">
        <authorList>
            <consortium name="DOE Joint Genome Institute"/>
            <person name="Mondo S.J."/>
            <person name="Chang Y."/>
            <person name="Wang Y."/>
            <person name="Ahrendt S."/>
            <person name="Andreopoulos W."/>
            <person name="Barry K."/>
            <person name="Beard J."/>
            <person name="Benny G.L."/>
            <person name="Blankenship S."/>
            <person name="Bonito G."/>
            <person name="Cuomo C."/>
            <person name="Desiro A."/>
            <person name="Gervers K.A."/>
            <person name="Hundley H."/>
            <person name="Kuo A."/>
            <person name="LaButti K."/>
            <person name="Lang B.F."/>
            <person name="Lipzen A."/>
            <person name="O'Donnell K."/>
            <person name="Pangilinan J."/>
            <person name="Reynolds N."/>
            <person name="Sandor L."/>
            <person name="Smith M.W."/>
            <person name="Tsang A."/>
            <person name="Grigoriev I.V."/>
            <person name="Stajich J.E."/>
            <person name="Spatafora J.W."/>
        </authorList>
    </citation>
    <scope>NUCLEOTIDE SEQUENCE</scope>
    <source>
        <strain evidence="2">RSA 2281</strain>
    </source>
</reference>
<dbReference type="AlphaFoldDB" id="A0AAD5PEJ1"/>
<organism evidence="2 3">
    <name type="scientific">Phascolomyces articulosus</name>
    <dbReference type="NCBI Taxonomy" id="60185"/>
    <lineage>
        <taxon>Eukaryota</taxon>
        <taxon>Fungi</taxon>
        <taxon>Fungi incertae sedis</taxon>
        <taxon>Mucoromycota</taxon>
        <taxon>Mucoromycotina</taxon>
        <taxon>Mucoromycetes</taxon>
        <taxon>Mucorales</taxon>
        <taxon>Lichtheimiaceae</taxon>
        <taxon>Phascolomyces</taxon>
    </lineage>
</organism>
<accession>A0AAD5PEJ1</accession>
<evidence type="ECO:0000313" key="2">
    <source>
        <dbReference type="EMBL" id="KAI9264984.1"/>
    </source>
</evidence>
<keyword evidence="3" id="KW-1185">Reference proteome</keyword>
<sequence>MLSILFLPLGGIKPWIDITLPEPIILSYFQLILFYFTLLLIDYILLSNERRIPMRAVQLRVTMAIVHATIPQFIVSNHVVANLFFAAMPWFMLTYCATLPLEHISIQEAYDSFMTIMIDQERLQKIDNGKEKKKITIHSARKETLKYGCTKILRGVIKWIFLFRCIEPLLPENNSYLLSLPWFSWKSMELTLLYGIKGYCFLGIVDIGMGIEEIVLGTPLVDLFDSPIISSSPRDFWR</sequence>
<comment type="caution">
    <text evidence="2">The sequence shown here is derived from an EMBL/GenBank/DDBJ whole genome shotgun (WGS) entry which is preliminary data.</text>
</comment>
<keyword evidence="1" id="KW-0472">Membrane</keyword>
<proteinExistence type="predicted"/>
<evidence type="ECO:0000313" key="3">
    <source>
        <dbReference type="Proteomes" id="UP001209540"/>
    </source>
</evidence>
<keyword evidence="1" id="KW-0812">Transmembrane</keyword>
<reference evidence="2" key="1">
    <citation type="journal article" date="2022" name="IScience">
        <title>Evolution of zygomycete secretomes and the origins of terrestrial fungal ecologies.</title>
        <authorList>
            <person name="Chang Y."/>
            <person name="Wang Y."/>
            <person name="Mondo S."/>
            <person name="Ahrendt S."/>
            <person name="Andreopoulos W."/>
            <person name="Barry K."/>
            <person name="Beard J."/>
            <person name="Benny G.L."/>
            <person name="Blankenship S."/>
            <person name="Bonito G."/>
            <person name="Cuomo C."/>
            <person name="Desiro A."/>
            <person name="Gervers K.A."/>
            <person name="Hundley H."/>
            <person name="Kuo A."/>
            <person name="LaButti K."/>
            <person name="Lang B.F."/>
            <person name="Lipzen A."/>
            <person name="O'Donnell K."/>
            <person name="Pangilinan J."/>
            <person name="Reynolds N."/>
            <person name="Sandor L."/>
            <person name="Smith M.E."/>
            <person name="Tsang A."/>
            <person name="Grigoriev I.V."/>
            <person name="Stajich J.E."/>
            <person name="Spatafora J.W."/>
        </authorList>
    </citation>
    <scope>NUCLEOTIDE SEQUENCE</scope>
    <source>
        <strain evidence="2">RSA 2281</strain>
    </source>
</reference>
<dbReference type="Proteomes" id="UP001209540">
    <property type="component" value="Unassembled WGS sequence"/>
</dbReference>
<gene>
    <name evidence="2" type="ORF">BDA99DRAFT_507384</name>
</gene>